<keyword evidence="3" id="KW-0732">Signal</keyword>
<feature type="domain" description="Ig-like" evidence="4">
    <location>
        <begin position="132"/>
        <end position="213"/>
    </location>
</feature>
<dbReference type="GeneTree" id="ENSGT01010000222294"/>
<keyword evidence="2" id="KW-0472">Membrane</keyword>
<protein>
    <recommendedName>
        <fullName evidence="4">Ig-like domain-containing protein</fullName>
    </recommendedName>
</protein>
<keyword evidence="2" id="KW-1133">Transmembrane helix</keyword>
<evidence type="ECO:0000256" key="3">
    <source>
        <dbReference type="SAM" id="SignalP"/>
    </source>
</evidence>
<dbReference type="InterPro" id="IPR007110">
    <property type="entry name" value="Ig-like_dom"/>
</dbReference>
<evidence type="ECO:0000256" key="1">
    <source>
        <dbReference type="SAM" id="MobiDB-lite"/>
    </source>
</evidence>
<dbReference type="SMART" id="SM00409">
    <property type="entry name" value="IG"/>
    <property type="match status" value="4"/>
</dbReference>
<sequence length="560" mass="62520">MTVALLISLRMSLTVSLLVLIFISGVVAQDGWAVHYNPKYICALNGSTVTMKCMYRYLVIDSSQNSFWSTIRSSDEDLLNDPYYRDRVQYHGDQQQSTLRLMNVTEKDQSTYHCRYKDDRFRGRYRDRGVDLSVTDLQVEVPERVIEGDKVTLTCKTTCSLTVQPTFTWYRNGRYLSSSTDQLHLQPVSRKDAGRYRCAVLGQDLRSPEVTLNVRYGPKSISVSISPSGKIVEGSSVTLTCSSDANPPVEYNWIKGTTIVGKGKTYTMKEISSVDSGQYKCRSSNEHGEKLSEALTLNVLYPPKSISVSFTFSGETLEGSSVTLTCSSDATVQNYTWFKEGESSPVGPRKSYSFIVDSKSSGWYYCLAQNDHGSIKSAAVPVIIKEYSIILYVVVGVGLCGVATLIAVVFLMNKKMKKKRTMEEDDQNVDPNAKDDTYTALDPVSRSSDDLYNTLANVDPNAKDDTYTALDPMSRSSDDVYNTLANVDPNAKDDTYTALDPVSRSSDDVYSTLAVSVSSETQFSQTFRFIKNSYKVHISSFLLLCFILSFPHTDCSFQSF</sequence>
<name>A0AAR2JKU6_PYGNA</name>
<reference evidence="5" key="3">
    <citation type="submission" date="2025-09" db="UniProtKB">
        <authorList>
            <consortium name="Ensembl"/>
        </authorList>
    </citation>
    <scope>IDENTIFICATION</scope>
</reference>
<evidence type="ECO:0000259" key="4">
    <source>
        <dbReference type="PROSITE" id="PS50835"/>
    </source>
</evidence>
<dbReference type="PANTHER" id="PTHR46013">
    <property type="entry name" value="VASCULAR CELL ADHESION MOLECULE 1"/>
    <property type="match status" value="1"/>
</dbReference>
<dbReference type="InterPro" id="IPR003598">
    <property type="entry name" value="Ig_sub2"/>
</dbReference>
<dbReference type="Pfam" id="PF13927">
    <property type="entry name" value="Ig_3"/>
    <property type="match status" value="1"/>
</dbReference>
<feature type="signal peptide" evidence="3">
    <location>
        <begin position="1"/>
        <end position="28"/>
    </location>
</feature>
<keyword evidence="6" id="KW-1185">Reference proteome</keyword>
<evidence type="ECO:0000313" key="6">
    <source>
        <dbReference type="Proteomes" id="UP001501920"/>
    </source>
</evidence>
<feature type="region of interest" description="Disordered" evidence="1">
    <location>
        <begin position="420"/>
        <end position="445"/>
    </location>
</feature>
<evidence type="ECO:0000313" key="5">
    <source>
        <dbReference type="Ensembl" id="ENSPNAP00000052658.1"/>
    </source>
</evidence>
<feature type="transmembrane region" description="Helical" evidence="2">
    <location>
        <begin position="534"/>
        <end position="552"/>
    </location>
</feature>
<dbReference type="Proteomes" id="UP001501920">
    <property type="component" value="Chromosome 12"/>
</dbReference>
<feature type="domain" description="Ig-like" evidence="4">
    <location>
        <begin position="303"/>
        <end position="381"/>
    </location>
</feature>
<dbReference type="InterPro" id="IPR003599">
    <property type="entry name" value="Ig_sub"/>
</dbReference>
<dbReference type="Gene3D" id="2.60.40.10">
    <property type="entry name" value="Immunoglobulins"/>
    <property type="match status" value="4"/>
</dbReference>
<reference evidence="5 6" key="1">
    <citation type="submission" date="2020-10" db="EMBL/GenBank/DDBJ databases">
        <title>Pygocentrus nattereri (red-bellied piranha) genome, fPygNat1, primary haplotype.</title>
        <authorList>
            <person name="Myers G."/>
            <person name="Meyer A."/>
            <person name="Karagic N."/>
            <person name="Pippel M."/>
            <person name="Winkler S."/>
            <person name="Tracey A."/>
            <person name="Wood J."/>
            <person name="Formenti G."/>
            <person name="Howe K."/>
            <person name="Fedrigo O."/>
            <person name="Jarvis E.D."/>
        </authorList>
    </citation>
    <scope>NUCLEOTIDE SEQUENCE [LARGE SCALE GENOMIC DNA]</scope>
</reference>
<dbReference type="Pfam" id="PF13895">
    <property type="entry name" value="Ig_2"/>
    <property type="match status" value="2"/>
</dbReference>
<dbReference type="InterPro" id="IPR013783">
    <property type="entry name" value="Ig-like_fold"/>
</dbReference>
<feature type="domain" description="Ig-like" evidence="4">
    <location>
        <begin position="46"/>
        <end position="131"/>
    </location>
</feature>
<organism evidence="5 6">
    <name type="scientific">Pygocentrus nattereri</name>
    <name type="common">Red-bellied piranha</name>
    <dbReference type="NCBI Taxonomy" id="42514"/>
    <lineage>
        <taxon>Eukaryota</taxon>
        <taxon>Metazoa</taxon>
        <taxon>Chordata</taxon>
        <taxon>Craniata</taxon>
        <taxon>Vertebrata</taxon>
        <taxon>Euteleostomi</taxon>
        <taxon>Actinopterygii</taxon>
        <taxon>Neopterygii</taxon>
        <taxon>Teleostei</taxon>
        <taxon>Ostariophysi</taxon>
        <taxon>Characiformes</taxon>
        <taxon>Characoidei</taxon>
        <taxon>Pygocentrus</taxon>
    </lineage>
</organism>
<dbReference type="PANTHER" id="PTHR46013:SF4">
    <property type="entry name" value="B-CELL RECEPTOR CD22-RELATED"/>
    <property type="match status" value="1"/>
</dbReference>
<dbReference type="PROSITE" id="PS50835">
    <property type="entry name" value="IG_LIKE"/>
    <property type="match status" value="4"/>
</dbReference>
<dbReference type="SUPFAM" id="SSF48726">
    <property type="entry name" value="Immunoglobulin"/>
    <property type="match status" value="4"/>
</dbReference>
<proteinExistence type="predicted"/>
<feature type="chain" id="PRO_5043983616" description="Ig-like domain-containing protein" evidence="3">
    <location>
        <begin position="29"/>
        <end position="560"/>
    </location>
</feature>
<evidence type="ECO:0000256" key="2">
    <source>
        <dbReference type="SAM" id="Phobius"/>
    </source>
</evidence>
<accession>A0AAR2JKU6</accession>
<feature type="transmembrane region" description="Helical" evidence="2">
    <location>
        <begin position="389"/>
        <end position="412"/>
    </location>
</feature>
<dbReference type="InterPro" id="IPR036179">
    <property type="entry name" value="Ig-like_dom_sf"/>
</dbReference>
<keyword evidence="2" id="KW-0812">Transmembrane</keyword>
<dbReference type="Ensembl" id="ENSPNAT00000050995.1">
    <property type="protein sequence ID" value="ENSPNAP00000052658.1"/>
    <property type="gene ID" value="ENSPNAG00000002073.2"/>
</dbReference>
<dbReference type="SMART" id="SM00408">
    <property type="entry name" value="IGc2"/>
    <property type="match status" value="3"/>
</dbReference>
<reference evidence="5" key="2">
    <citation type="submission" date="2025-08" db="UniProtKB">
        <authorList>
            <consortium name="Ensembl"/>
        </authorList>
    </citation>
    <scope>IDENTIFICATION</scope>
</reference>
<dbReference type="AlphaFoldDB" id="A0AAR2JKU6"/>
<feature type="domain" description="Ig-like" evidence="4">
    <location>
        <begin position="218"/>
        <end position="296"/>
    </location>
</feature>